<comment type="caution">
    <text evidence="2">The sequence shown here is derived from an EMBL/GenBank/DDBJ whole genome shotgun (WGS) entry which is preliminary data.</text>
</comment>
<gene>
    <name evidence="2" type="ORF">ACEWY4_024593</name>
</gene>
<proteinExistence type="predicted"/>
<reference evidence="2 3" key="1">
    <citation type="submission" date="2024-09" db="EMBL/GenBank/DDBJ databases">
        <title>A chromosome-level genome assembly of Gray's grenadier anchovy, Coilia grayii.</title>
        <authorList>
            <person name="Fu Z."/>
        </authorList>
    </citation>
    <scope>NUCLEOTIDE SEQUENCE [LARGE SCALE GENOMIC DNA]</scope>
    <source>
        <strain evidence="2">G4</strain>
        <tissue evidence="2">Muscle</tissue>
    </source>
</reference>
<feature type="domain" description="Alkylated DNA repair protein AlkB homologue 8 N-terminal" evidence="1">
    <location>
        <begin position="35"/>
        <end position="75"/>
    </location>
</feature>
<dbReference type="Proteomes" id="UP001591681">
    <property type="component" value="Unassembled WGS sequence"/>
</dbReference>
<accession>A0ABD1IW54</accession>
<evidence type="ECO:0000313" key="2">
    <source>
        <dbReference type="EMBL" id="KAL2078849.1"/>
    </source>
</evidence>
<sequence length="106" mass="11599">MRVMSLRFASIDSAAVERVSSTNYLGVHIGEDLSWTANTASLAKKAQQRLYFLRKPKRASASPPIMTTVYRGTIDCAIQIKGKDVNGHETMPVCCNDVSFQGCSCP</sequence>
<organism evidence="2 3">
    <name type="scientific">Coilia grayii</name>
    <name type="common">Gray's grenadier anchovy</name>
    <dbReference type="NCBI Taxonomy" id="363190"/>
    <lineage>
        <taxon>Eukaryota</taxon>
        <taxon>Metazoa</taxon>
        <taxon>Chordata</taxon>
        <taxon>Craniata</taxon>
        <taxon>Vertebrata</taxon>
        <taxon>Euteleostomi</taxon>
        <taxon>Actinopterygii</taxon>
        <taxon>Neopterygii</taxon>
        <taxon>Teleostei</taxon>
        <taxon>Clupei</taxon>
        <taxon>Clupeiformes</taxon>
        <taxon>Clupeoidei</taxon>
        <taxon>Engraulidae</taxon>
        <taxon>Coilinae</taxon>
        <taxon>Coilia</taxon>
    </lineage>
</organism>
<dbReference type="Pfam" id="PF09004">
    <property type="entry name" value="ALKBH8_N"/>
    <property type="match status" value="1"/>
</dbReference>
<protein>
    <recommendedName>
        <fullName evidence="1">Alkylated DNA repair protein AlkB homologue 8 N-terminal domain-containing protein</fullName>
    </recommendedName>
</protein>
<dbReference type="AlphaFoldDB" id="A0ABD1IW54"/>
<dbReference type="EMBL" id="JBHFQA010000022">
    <property type="protein sequence ID" value="KAL2078849.1"/>
    <property type="molecule type" value="Genomic_DNA"/>
</dbReference>
<dbReference type="InterPro" id="IPR015095">
    <property type="entry name" value="AlkB_hom8_N"/>
</dbReference>
<evidence type="ECO:0000259" key="1">
    <source>
        <dbReference type="Pfam" id="PF09004"/>
    </source>
</evidence>
<name>A0ABD1IW54_9TELE</name>
<evidence type="ECO:0000313" key="3">
    <source>
        <dbReference type="Proteomes" id="UP001591681"/>
    </source>
</evidence>
<keyword evidence="3" id="KW-1185">Reference proteome</keyword>